<comment type="caution">
    <text evidence="2">The sequence shown here is derived from an EMBL/GenBank/DDBJ whole genome shotgun (WGS) entry which is preliminary data.</text>
</comment>
<feature type="region of interest" description="Disordered" evidence="1">
    <location>
        <begin position="391"/>
        <end position="414"/>
    </location>
</feature>
<gene>
    <name evidence="2" type="ORF">Taro_014230</name>
</gene>
<dbReference type="EMBL" id="NMUH01000587">
    <property type="protein sequence ID" value="MQL81766.1"/>
    <property type="molecule type" value="Genomic_DNA"/>
</dbReference>
<organism evidence="2 3">
    <name type="scientific">Colocasia esculenta</name>
    <name type="common">Wild taro</name>
    <name type="synonym">Arum esculentum</name>
    <dbReference type="NCBI Taxonomy" id="4460"/>
    <lineage>
        <taxon>Eukaryota</taxon>
        <taxon>Viridiplantae</taxon>
        <taxon>Streptophyta</taxon>
        <taxon>Embryophyta</taxon>
        <taxon>Tracheophyta</taxon>
        <taxon>Spermatophyta</taxon>
        <taxon>Magnoliopsida</taxon>
        <taxon>Liliopsida</taxon>
        <taxon>Araceae</taxon>
        <taxon>Aroideae</taxon>
        <taxon>Colocasieae</taxon>
        <taxon>Colocasia</taxon>
    </lineage>
</organism>
<accession>A0A843UIA6</accession>
<protein>
    <submittedName>
        <fullName evidence="2">Uncharacterized protein</fullName>
    </submittedName>
</protein>
<name>A0A843UIA6_COLES</name>
<dbReference type="Proteomes" id="UP000652761">
    <property type="component" value="Unassembled WGS sequence"/>
</dbReference>
<feature type="region of interest" description="Disordered" evidence="1">
    <location>
        <begin position="345"/>
        <end position="370"/>
    </location>
</feature>
<dbReference type="AlphaFoldDB" id="A0A843UIA6"/>
<evidence type="ECO:0000313" key="3">
    <source>
        <dbReference type="Proteomes" id="UP000652761"/>
    </source>
</evidence>
<keyword evidence="3" id="KW-1185">Reference proteome</keyword>
<sequence>MASVMKYSIHVISLGSSCTFTPAALLTAAFHECFFETVSPFSGSFLASSSCFAFSKVCSLETFFLFFFFPILSSAPPILTCPKASSTAEASLSFSSTGFFFFFFSTASSWDISSLFRFPDPESPFSFAFPFFLSPASFLGLSDGRLLDPAAEPLPELLVGHRTVGGGRCDVFLPISNNGAVRLIRLNPPLEEVEGGRGLLRVEAGAAGLLSVLPGLLLGGGAGLLAEAGVPGALVVVGGGEVEAGGDEVDEAVKEEGVPPDQGFEVCGARGGGSRGGLDRRPRINQPQRALSNIHSTVSPSYTSAGLYVSGVRGSAQVVCPQLGPGSLANPTSENSFLYLRSSKLGSRRPGARPSHVPHHSPHRVNRGMRQGPRITEPLVTVIKATISAIRPTGGNHDHRNSAEITAPNPAGISITPQRDWRLVQLTRGNHDHRNSAEVTAPNPAGISITPQRDWRLVQLTPSECLPAEPTRRALQVRSEGREQLRTSAKRASKGFIDLVVSAPYDEKRLNGHLGWSRAMILEFKLPNTLISRCHEVYPGKKGKWPDPPCYRGGETRRDTSGVAAGRSDALRNAVASAVVIPDVDQTGPVGL</sequence>
<evidence type="ECO:0000313" key="2">
    <source>
        <dbReference type="EMBL" id="MQL81766.1"/>
    </source>
</evidence>
<proteinExistence type="predicted"/>
<reference evidence="2" key="1">
    <citation type="submission" date="2017-07" db="EMBL/GenBank/DDBJ databases">
        <title>Taro Niue Genome Assembly and Annotation.</title>
        <authorList>
            <person name="Atibalentja N."/>
            <person name="Keating K."/>
            <person name="Fields C.J."/>
        </authorList>
    </citation>
    <scope>NUCLEOTIDE SEQUENCE</scope>
    <source>
        <strain evidence="2">Niue_2</strain>
        <tissue evidence="2">Leaf</tissue>
    </source>
</reference>
<evidence type="ECO:0000256" key="1">
    <source>
        <dbReference type="SAM" id="MobiDB-lite"/>
    </source>
</evidence>
<dbReference type="PROSITE" id="PS51257">
    <property type="entry name" value="PROKAR_LIPOPROTEIN"/>
    <property type="match status" value="1"/>
</dbReference>
<feature type="compositionally biased region" description="Basic residues" evidence="1">
    <location>
        <begin position="346"/>
        <end position="367"/>
    </location>
</feature>